<dbReference type="PANTHER" id="PTHR22748">
    <property type="entry name" value="AP ENDONUCLEASE"/>
    <property type="match status" value="1"/>
</dbReference>
<dbReference type="AlphaFoldDB" id="A0A6A4EZR6"/>
<evidence type="ECO:0000256" key="3">
    <source>
        <dbReference type="ARBA" id="ARBA00022723"/>
    </source>
</evidence>
<feature type="domain" description="Endonuclease/exonuclease/phosphatase" evidence="7">
    <location>
        <begin position="68"/>
        <end position="308"/>
    </location>
</feature>
<evidence type="ECO:0000256" key="4">
    <source>
        <dbReference type="ARBA" id="ARBA00022801"/>
    </source>
</evidence>
<accession>A0A6A4EZR6</accession>
<proteinExistence type="inferred from homology"/>
<protein>
    <recommendedName>
        <fullName evidence="7">Endonuclease/exonuclease/phosphatase domain-containing protein</fullName>
    </recommendedName>
</protein>
<dbReference type="GO" id="GO:0008081">
    <property type="term" value="F:phosphoric diester hydrolase activity"/>
    <property type="evidence" value="ECO:0007669"/>
    <property type="project" value="TreeGrafter"/>
</dbReference>
<dbReference type="EMBL" id="QXFT01000767">
    <property type="protein sequence ID" value="KAE9336199.1"/>
    <property type="molecule type" value="Genomic_DNA"/>
</dbReference>
<dbReference type="InterPro" id="IPR004808">
    <property type="entry name" value="AP_endonuc_1"/>
</dbReference>
<evidence type="ECO:0000256" key="2">
    <source>
        <dbReference type="ARBA" id="ARBA00007092"/>
    </source>
</evidence>
<dbReference type="GO" id="GO:0005634">
    <property type="term" value="C:nucleus"/>
    <property type="evidence" value="ECO:0007669"/>
    <property type="project" value="TreeGrafter"/>
</dbReference>
<evidence type="ECO:0000256" key="1">
    <source>
        <dbReference type="ARBA" id="ARBA00001946"/>
    </source>
</evidence>
<keyword evidence="9" id="KW-1185">Reference proteome</keyword>
<dbReference type="CDD" id="cd09076">
    <property type="entry name" value="L1-EN"/>
    <property type="match status" value="1"/>
</dbReference>
<dbReference type="InterPro" id="IPR005135">
    <property type="entry name" value="Endo/exonuclease/phosphatase"/>
</dbReference>
<feature type="region of interest" description="Disordered" evidence="6">
    <location>
        <begin position="41"/>
        <end position="61"/>
    </location>
</feature>
<evidence type="ECO:0000256" key="6">
    <source>
        <dbReference type="SAM" id="MobiDB-lite"/>
    </source>
</evidence>
<evidence type="ECO:0000259" key="7">
    <source>
        <dbReference type="Pfam" id="PF03372"/>
    </source>
</evidence>
<evidence type="ECO:0000313" key="8">
    <source>
        <dbReference type="EMBL" id="KAE9336199.1"/>
    </source>
</evidence>
<feature type="compositionally biased region" description="Basic residues" evidence="6">
    <location>
        <begin position="49"/>
        <end position="58"/>
    </location>
</feature>
<dbReference type="InterPro" id="IPR036691">
    <property type="entry name" value="Endo/exonu/phosph_ase_sf"/>
</dbReference>
<comment type="caution">
    <text evidence="8">The sequence shown here is derived from an EMBL/GenBank/DDBJ whole genome shotgun (WGS) entry which is preliminary data.</text>
</comment>
<dbReference type="GO" id="GO:0006284">
    <property type="term" value="P:base-excision repair"/>
    <property type="evidence" value="ECO:0007669"/>
    <property type="project" value="TreeGrafter"/>
</dbReference>
<dbReference type="GO" id="GO:0008311">
    <property type="term" value="F:double-stranded DNA 3'-5' DNA exonuclease activity"/>
    <property type="evidence" value="ECO:0007669"/>
    <property type="project" value="TreeGrafter"/>
</dbReference>
<gene>
    <name evidence="8" type="ORF">PR003_g12636</name>
</gene>
<evidence type="ECO:0000256" key="5">
    <source>
        <dbReference type="ARBA" id="ARBA00022842"/>
    </source>
</evidence>
<dbReference type="GO" id="GO:0003906">
    <property type="term" value="F:DNA-(apurinic or apyrimidinic site) endonuclease activity"/>
    <property type="evidence" value="ECO:0007669"/>
    <property type="project" value="TreeGrafter"/>
</dbReference>
<name>A0A6A4EZR6_9STRA</name>
<dbReference type="PANTHER" id="PTHR22748:SF23">
    <property type="entry name" value="EXODEOXYRIBONUCLEASE III"/>
    <property type="match status" value="1"/>
</dbReference>
<comment type="cofactor">
    <cofactor evidence="1">
        <name>Mg(2+)</name>
        <dbReference type="ChEBI" id="CHEBI:18420"/>
    </cofactor>
</comment>
<dbReference type="Proteomes" id="UP000434957">
    <property type="component" value="Unassembled WGS sequence"/>
</dbReference>
<dbReference type="Pfam" id="PF03372">
    <property type="entry name" value="Exo_endo_phos"/>
    <property type="match status" value="1"/>
</dbReference>
<evidence type="ECO:0000313" key="9">
    <source>
        <dbReference type="Proteomes" id="UP000434957"/>
    </source>
</evidence>
<reference evidence="8 9" key="1">
    <citation type="submission" date="2018-08" db="EMBL/GenBank/DDBJ databases">
        <title>Genomic investigation of the strawberry pathogen Phytophthora fragariae indicates pathogenicity is determined by transcriptional variation in three key races.</title>
        <authorList>
            <person name="Adams T.M."/>
            <person name="Armitage A.D."/>
            <person name="Sobczyk M.K."/>
            <person name="Bates H.J."/>
            <person name="Dunwell J.M."/>
            <person name="Nellist C.F."/>
            <person name="Harrison R.J."/>
        </authorList>
    </citation>
    <scope>NUCLEOTIDE SEQUENCE [LARGE SCALE GENOMIC DNA]</scope>
    <source>
        <strain evidence="8 9">SCRP333</strain>
    </source>
</reference>
<sequence>MLSSVGQRSRLINIKGAQGQLPATPEGMAIGAVGDAYGRSVSMRDEERRRKRKKRQAKGRPQWILETQNVRGFVEENRQRWMGAWRRTPMRERPKVWLLQETHVSTEDEALELEATWARLWGKQHQVGGPKLSYWSIDESKTGGVAILLNPSVANEASPWMMKRWSKRVIAINLGGRRIVNIYAPNPHADRECFFEELKDWSWGPTATILAGDFNCVLCPALDRMGGIRSGRSESQTLSDLMLQLEIEDANILAGHAEEEDEPFEPTEYYTYWGPEAASRIDRIYVPGHWTDKVQWVVVEEPPAPSDHQRIRLYLGGGGQSDKKRSNQQRGMVYPIRSAHPEVTKDELLEELRAVGIGQNATSQTWDRLARQCGDYVCVP</sequence>
<comment type="similarity">
    <text evidence="2">Belongs to the DNA repair enzymes AP/ExoA family.</text>
</comment>
<keyword evidence="5" id="KW-0460">Magnesium</keyword>
<organism evidence="8 9">
    <name type="scientific">Phytophthora rubi</name>
    <dbReference type="NCBI Taxonomy" id="129364"/>
    <lineage>
        <taxon>Eukaryota</taxon>
        <taxon>Sar</taxon>
        <taxon>Stramenopiles</taxon>
        <taxon>Oomycota</taxon>
        <taxon>Peronosporomycetes</taxon>
        <taxon>Peronosporales</taxon>
        <taxon>Peronosporaceae</taxon>
        <taxon>Phytophthora</taxon>
    </lineage>
</organism>
<dbReference type="Gene3D" id="3.60.10.10">
    <property type="entry name" value="Endonuclease/exonuclease/phosphatase"/>
    <property type="match status" value="1"/>
</dbReference>
<keyword evidence="3" id="KW-0479">Metal-binding</keyword>
<keyword evidence="4" id="KW-0378">Hydrolase</keyword>
<dbReference type="SUPFAM" id="SSF56219">
    <property type="entry name" value="DNase I-like"/>
    <property type="match status" value="1"/>
</dbReference>
<dbReference type="GO" id="GO:0046872">
    <property type="term" value="F:metal ion binding"/>
    <property type="evidence" value="ECO:0007669"/>
    <property type="project" value="UniProtKB-KW"/>
</dbReference>